<feature type="compositionally biased region" description="Low complexity" evidence="2">
    <location>
        <begin position="48"/>
        <end position="60"/>
    </location>
</feature>
<feature type="compositionally biased region" description="Polar residues" evidence="2">
    <location>
        <begin position="1"/>
        <end position="37"/>
    </location>
</feature>
<gene>
    <name evidence="4" type="ORF">PRK78_001836</name>
</gene>
<dbReference type="EMBL" id="CP120627">
    <property type="protein sequence ID" value="WEW56393.1"/>
    <property type="molecule type" value="Genomic_DNA"/>
</dbReference>
<feature type="compositionally biased region" description="Polar residues" evidence="2">
    <location>
        <begin position="119"/>
        <end position="133"/>
    </location>
</feature>
<evidence type="ECO:0000256" key="3">
    <source>
        <dbReference type="SAM" id="Phobius"/>
    </source>
</evidence>
<keyword evidence="3" id="KW-0812">Transmembrane</keyword>
<evidence type="ECO:0000313" key="4">
    <source>
        <dbReference type="EMBL" id="WEW56393.1"/>
    </source>
</evidence>
<keyword evidence="1" id="KW-0175">Coiled coil</keyword>
<feature type="compositionally biased region" description="Low complexity" evidence="2">
    <location>
        <begin position="136"/>
        <end position="147"/>
    </location>
</feature>
<evidence type="ECO:0000313" key="5">
    <source>
        <dbReference type="Proteomes" id="UP001219355"/>
    </source>
</evidence>
<keyword evidence="5" id="KW-1185">Reference proteome</keyword>
<feature type="region of interest" description="Disordered" evidence="2">
    <location>
        <begin position="179"/>
        <end position="217"/>
    </location>
</feature>
<feature type="coiled-coil region" evidence="1">
    <location>
        <begin position="287"/>
        <end position="353"/>
    </location>
</feature>
<accession>A0AAF0DDP3</accession>
<proteinExistence type="predicted"/>
<feature type="compositionally biased region" description="Polar residues" evidence="2">
    <location>
        <begin position="148"/>
        <end position="157"/>
    </location>
</feature>
<feature type="compositionally biased region" description="Basic residues" evidence="2">
    <location>
        <begin position="105"/>
        <end position="116"/>
    </location>
</feature>
<dbReference type="AlphaFoldDB" id="A0AAF0DDP3"/>
<feature type="region of interest" description="Disordered" evidence="2">
    <location>
        <begin position="1"/>
        <end position="157"/>
    </location>
</feature>
<sequence length="645" mass="69972">MAPNRQNKTAQNKGKQPIRNQGQNPTSTTPNQPQGSGVNKGKQPATPQGSQGAGSSNGNNKPASAGSQVPLRLRATMPGQPPRDSGANAGSQTTQSTSGSPAVSQKKKKNKNKNKNKNQQGRQEPTGPTSTPMTGAPVTVAAPATSSNPVAKTPSGNLNVSTQEFAIRLAAMREGSVVNRAPTGVPSGGNVDNQAKPVATRDPQTAPIRRRGNPVRPAPGQWATFAEQIRAHDGLSDHYVYSDKGLDITELDKQLGDSTIRDVEKLRRLREIVIAQNRILGARNKMIHGLEQIIKDLDAEKKQWQQDKESMQTEADEQAEMLTLQIEELEAQLDRLDRKIEDLAVENHSLVVQLLLKDPQPIEQQAAEFAARVVTSDESASATQLEGQGEIAKIHNEVGENGLEQQGLTEQVVDKSKLTKGDQSASQVPEESDEITSAGKGLEGDSSEIQHRSKDDNCEELEAQQAVERNLFVSLEGEGVFGAMGNVSLAEDSSLPDTKAPLHKVVDGYTQTASAASVDVVDAEMQTVEVEVDTLEASTQTVWAEDVLSETQIGGEVSSKTKDGSVQTEPVIISEGRWWRGFILVLLMLLWAFIIMFWGQNGEQQMWLEANTVSYVGDMSASPFWLQELRYNLSDWLQIDRVMLG</sequence>
<feature type="region of interest" description="Disordered" evidence="2">
    <location>
        <begin position="417"/>
        <end position="454"/>
    </location>
</feature>
<organism evidence="4 5">
    <name type="scientific">Emydomyces testavorans</name>
    <dbReference type="NCBI Taxonomy" id="2070801"/>
    <lineage>
        <taxon>Eukaryota</taxon>
        <taxon>Fungi</taxon>
        <taxon>Dikarya</taxon>
        <taxon>Ascomycota</taxon>
        <taxon>Pezizomycotina</taxon>
        <taxon>Eurotiomycetes</taxon>
        <taxon>Eurotiomycetidae</taxon>
        <taxon>Onygenales</taxon>
        <taxon>Nannizziopsiaceae</taxon>
        <taxon>Emydomyces</taxon>
    </lineage>
</organism>
<feature type="compositionally biased region" description="Low complexity" evidence="2">
    <location>
        <begin position="90"/>
        <end position="100"/>
    </location>
</feature>
<protein>
    <submittedName>
        <fullName evidence="4">Uncharacterized protein</fullName>
    </submittedName>
</protein>
<evidence type="ECO:0000256" key="1">
    <source>
        <dbReference type="SAM" id="Coils"/>
    </source>
</evidence>
<keyword evidence="3" id="KW-1133">Transmembrane helix</keyword>
<reference evidence="4" key="1">
    <citation type="submission" date="2023-03" db="EMBL/GenBank/DDBJ databases">
        <title>Emydomyces testavorans Genome Sequence.</title>
        <authorList>
            <person name="Hoyer L."/>
        </authorList>
    </citation>
    <scope>NUCLEOTIDE SEQUENCE</scope>
    <source>
        <strain evidence="4">16-2883</strain>
    </source>
</reference>
<feature type="transmembrane region" description="Helical" evidence="3">
    <location>
        <begin position="578"/>
        <end position="598"/>
    </location>
</feature>
<evidence type="ECO:0000256" key="2">
    <source>
        <dbReference type="SAM" id="MobiDB-lite"/>
    </source>
</evidence>
<keyword evidence="3" id="KW-0472">Membrane</keyword>
<name>A0AAF0DDP3_9EURO</name>
<dbReference type="Proteomes" id="UP001219355">
    <property type="component" value="Chromosome 1"/>
</dbReference>